<dbReference type="KEGG" id="vg:40116884"/>
<gene>
    <name evidence="1" type="ORF">phiYY_sM5</name>
</gene>
<accession>A0A1U9AK65</accession>
<organism evidence="1 2">
    <name type="scientific">Pseudomonas phage phiYY</name>
    <dbReference type="NCBI Taxonomy" id="1852644"/>
    <lineage>
        <taxon>Viruses</taxon>
        <taxon>Riboviria</taxon>
        <taxon>Orthornavirae</taxon>
        <taxon>Duplornaviricota</taxon>
        <taxon>Vidaverviricetes</taxon>
        <taxon>Mindivirales</taxon>
        <taxon>Cystoviridae</taxon>
        <taxon>Gammacystovirus</taxon>
        <taxon>Gammacystovirus phiYY</taxon>
        <taxon>Cystovirus phiYY</taxon>
    </lineage>
</organism>
<evidence type="ECO:0000313" key="2">
    <source>
        <dbReference type="Proteomes" id="UP000240302"/>
    </source>
</evidence>
<evidence type="ECO:0000313" key="1">
    <source>
        <dbReference type="EMBL" id="ANM47312.1"/>
    </source>
</evidence>
<dbReference type="RefSeq" id="YP_009618388.1">
    <property type="nucleotide sequence ID" value="NC_042072.1"/>
</dbReference>
<protein>
    <submittedName>
        <fullName evidence="1">Uncharacterized protein</fullName>
    </submittedName>
</protein>
<dbReference type="GeneID" id="40116884"/>
<keyword evidence="2" id="KW-1185">Reference proteome</keyword>
<dbReference type="Proteomes" id="UP000240302">
    <property type="component" value="Genome"/>
</dbReference>
<name>A0A1U9AK65_9VIRU</name>
<dbReference type="EMBL" id="KX074202">
    <property type="protein sequence ID" value="ANM47312.1"/>
    <property type="molecule type" value="Genomic_RNA"/>
</dbReference>
<reference evidence="1 2" key="1">
    <citation type="journal article" date="2016" name="Sci. Rep.">
        <title>Characterization of the first double-stranded RNA bacteriophage infecting Pseudomonas aeruginosa.</title>
        <authorList>
            <person name="Yang Y."/>
            <person name="Lu S."/>
            <person name="Shen W."/>
            <person name="Zhao X."/>
            <person name="Shen M."/>
            <person name="Tan Y."/>
            <person name="Li G."/>
            <person name="Li M."/>
            <person name="Wang J."/>
            <person name="Hu F."/>
            <person name="Le S."/>
        </authorList>
    </citation>
    <scope>NUCLEOTIDE SEQUENCE [LARGE SCALE GENOMIC DNA]</scope>
</reference>
<proteinExistence type="predicted"/>
<sequence>MRAGTLNAAPATTSTRPEISIRTRLVSLGIQHSLQSVCCSVSKATIAGEQREAALYFEDQRDRTAHASVDNMPHPNASTMNPTAKPVVRIRAGHGSLWPVIHRCTLTGRRTRHEQTQHNTANAVDQRGTLSVLEGQTIGEKLHFSHPCC</sequence>